<dbReference type="Proteomes" id="UP000752012">
    <property type="component" value="Unassembled WGS sequence"/>
</dbReference>
<dbReference type="EC" id="2.7.1.156" evidence="8"/>
<dbReference type="PIRSF" id="PIRSF006135">
    <property type="entry name" value="CobU"/>
    <property type="match status" value="1"/>
</dbReference>
<comment type="caution">
    <text evidence="20">The sequence shown here is derived from an EMBL/GenBank/DDBJ whole genome shotgun (WGS) entry which is preliminary data.</text>
</comment>
<evidence type="ECO:0000256" key="13">
    <source>
        <dbReference type="ARBA" id="ARBA00022777"/>
    </source>
</evidence>
<dbReference type="RefSeq" id="WP_168009260.1">
    <property type="nucleotide sequence ID" value="NZ_JAATHJ010000039.1"/>
</dbReference>
<evidence type="ECO:0000256" key="7">
    <source>
        <dbReference type="ARBA" id="ARBA00007490"/>
    </source>
</evidence>
<dbReference type="Pfam" id="PF02283">
    <property type="entry name" value="CobU"/>
    <property type="match status" value="1"/>
</dbReference>
<evidence type="ECO:0000256" key="15">
    <source>
        <dbReference type="ARBA" id="ARBA00023134"/>
    </source>
</evidence>
<keyword evidence="11" id="KW-0808">Transferase</keyword>
<evidence type="ECO:0000256" key="5">
    <source>
        <dbReference type="ARBA" id="ARBA00004692"/>
    </source>
</evidence>
<dbReference type="EC" id="2.7.7.62" evidence="9"/>
<feature type="binding site" evidence="19">
    <location>
        <begin position="53"/>
        <end position="56"/>
    </location>
    <ligand>
        <name>GTP</name>
        <dbReference type="ChEBI" id="CHEBI:37565"/>
    </ligand>
</feature>
<keyword evidence="15 19" id="KW-0342">GTP-binding</keyword>
<evidence type="ECO:0000256" key="4">
    <source>
        <dbReference type="ARBA" id="ARBA00003889"/>
    </source>
</evidence>
<proteinExistence type="inferred from homology"/>
<dbReference type="AlphaFoldDB" id="A0A969PU25"/>
<comment type="pathway">
    <text evidence="6">Cofactor biosynthesis; adenosylcobalamin biosynthesis; adenosylcobalamin from cob(II)yrinate a,c-diamide: step 5/7.</text>
</comment>
<evidence type="ECO:0000313" key="20">
    <source>
        <dbReference type="EMBL" id="NJP39134.1"/>
    </source>
</evidence>
<evidence type="ECO:0000256" key="8">
    <source>
        <dbReference type="ARBA" id="ARBA00012016"/>
    </source>
</evidence>
<keyword evidence="20" id="KW-0548">Nucleotidyltransferase</keyword>
<evidence type="ECO:0000256" key="1">
    <source>
        <dbReference type="ARBA" id="ARBA00000312"/>
    </source>
</evidence>
<comment type="catalytic activity">
    <reaction evidence="2">
        <text>adenosylcob(III)inamide phosphate + GTP + H(+) = adenosylcob(III)inamide-GDP + diphosphate</text>
        <dbReference type="Rhea" id="RHEA:22712"/>
        <dbReference type="ChEBI" id="CHEBI:15378"/>
        <dbReference type="ChEBI" id="CHEBI:33019"/>
        <dbReference type="ChEBI" id="CHEBI:37565"/>
        <dbReference type="ChEBI" id="CHEBI:58502"/>
        <dbReference type="ChEBI" id="CHEBI:60487"/>
        <dbReference type="EC" id="2.7.7.62"/>
    </reaction>
</comment>
<evidence type="ECO:0000256" key="17">
    <source>
        <dbReference type="ARBA" id="ARBA00030571"/>
    </source>
</evidence>
<keyword evidence="12 19" id="KW-0547">Nucleotide-binding</keyword>
<dbReference type="Gene3D" id="3.40.50.300">
    <property type="entry name" value="P-loop containing nucleotide triphosphate hydrolases"/>
    <property type="match status" value="1"/>
</dbReference>
<dbReference type="InterPro" id="IPR027417">
    <property type="entry name" value="P-loop_NTPase"/>
</dbReference>
<dbReference type="EMBL" id="JAATHJ010000039">
    <property type="protein sequence ID" value="NJP39134.1"/>
    <property type="molecule type" value="Genomic_DNA"/>
</dbReference>
<dbReference type="PANTHER" id="PTHR34848">
    <property type="match status" value="1"/>
</dbReference>
<evidence type="ECO:0000256" key="12">
    <source>
        <dbReference type="ARBA" id="ARBA00022741"/>
    </source>
</evidence>
<feature type="active site" description="GMP-histidine intermediate" evidence="18">
    <location>
        <position position="52"/>
    </location>
</feature>
<reference evidence="20 21" key="1">
    <citation type="submission" date="2020-03" db="EMBL/GenBank/DDBJ databases">
        <title>Assessment of the enzymatic potential of alkaline-tolerant lipase obtained from Bacillus luteus H11 (technogenic soil) for the bioremediation of saline soils contaminated with petroleum substances.</title>
        <authorList>
            <person name="Kalwasinska A."/>
        </authorList>
    </citation>
    <scope>NUCLEOTIDE SEQUENCE [LARGE SCALE GENOMIC DNA]</scope>
    <source>
        <strain evidence="20 21">H11</strain>
    </source>
</reference>
<evidence type="ECO:0000313" key="21">
    <source>
        <dbReference type="Proteomes" id="UP000752012"/>
    </source>
</evidence>
<dbReference type="GO" id="GO:0009236">
    <property type="term" value="P:cobalamin biosynthetic process"/>
    <property type="evidence" value="ECO:0007669"/>
    <property type="project" value="UniProtKB-KW"/>
</dbReference>
<dbReference type="CDD" id="cd00544">
    <property type="entry name" value="CobU"/>
    <property type="match status" value="1"/>
</dbReference>
<feature type="binding site" evidence="19">
    <location>
        <position position="64"/>
    </location>
    <ligand>
        <name>GTP</name>
        <dbReference type="ChEBI" id="CHEBI:37565"/>
    </ligand>
</feature>
<evidence type="ECO:0000256" key="3">
    <source>
        <dbReference type="ARBA" id="ARBA00001522"/>
    </source>
</evidence>
<evidence type="ECO:0000256" key="9">
    <source>
        <dbReference type="ARBA" id="ARBA00012523"/>
    </source>
</evidence>
<keyword evidence="14" id="KW-0067">ATP-binding</keyword>
<evidence type="ECO:0000256" key="18">
    <source>
        <dbReference type="PIRSR" id="PIRSR006135-1"/>
    </source>
</evidence>
<dbReference type="GO" id="GO:0008820">
    <property type="term" value="F:cobinamide phosphate guanylyltransferase activity"/>
    <property type="evidence" value="ECO:0007669"/>
    <property type="project" value="UniProtKB-EC"/>
</dbReference>
<feature type="binding site" evidence="19">
    <location>
        <position position="82"/>
    </location>
    <ligand>
        <name>GTP</name>
        <dbReference type="ChEBI" id="CHEBI:37565"/>
    </ligand>
</feature>
<keyword evidence="13 20" id="KW-0418">Kinase</keyword>
<evidence type="ECO:0000256" key="19">
    <source>
        <dbReference type="PIRSR" id="PIRSR006135-2"/>
    </source>
</evidence>
<comment type="similarity">
    <text evidence="7">Belongs to the CobU/CobP family.</text>
</comment>
<keyword evidence="10" id="KW-0169">Cobalamin biosynthesis</keyword>
<comment type="catalytic activity">
    <reaction evidence="3">
        <text>adenosylcob(III)inamide + GTP = adenosylcob(III)inamide phosphate + GDP + H(+)</text>
        <dbReference type="Rhea" id="RHEA:15765"/>
        <dbReference type="ChEBI" id="CHEBI:2480"/>
        <dbReference type="ChEBI" id="CHEBI:15378"/>
        <dbReference type="ChEBI" id="CHEBI:37565"/>
        <dbReference type="ChEBI" id="CHEBI:58189"/>
        <dbReference type="ChEBI" id="CHEBI:58502"/>
        <dbReference type="EC" id="2.7.1.156"/>
    </reaction>
</comment>
<comment type="function">
    <text evidence="4">Catalyzes ATP-dependent phosphorylation of adenosylcobinamide and addition of GMP to adenosylcobinamide phosphate.</text>
</comment>
<dbReference type="SUPFAM" id="SSF52540">
    <property type="entry name" value="P-loop containing nucleoside triphosphate hydrolases"/>
    <property type="match status" value="1"/>
</dbReference>
<evidence type="ECO:0000256" key="2">
    <source>
        <dbReference type="ARBA" id="ARBA00000711"/>
    </source>
</evidence>
<evidence type="ECO:0000256" key="11">
    <source>
        <dbReference type="ARBA" id="ARBA00022679"/>
    </source>
</evidence>
<name>A0A969PU25_9BACI</name>
<dbReference type="PANTHER" id="PTHR34848:SF1">
    <property type="entry name" value="BIFUNCTIONAL ADENOSYLCOBALAMIN BIOSYNTHESIS PROTEIN COBU"/>
    <property type="match status" value="1"/>
</dbReference>
<comment type="pathway">
    <text evidence="5">Cofactor biosynthesis; adenosylcobalamin biosynthesis; adenosylcobalamin from cob(II)yrinate a,c-diamide: step 6/7.</text>
</comment>
<feature type="binding site" evidence="19">
    <location>
        <begin position="11"/>
        <end position="18"/>
    </location>
    <ligand>
        <name>GTP</name>
        <dbReference type="ChEBI" id="CHEBI:37565"/>
    </ligand>
</feature>
<sequence length="175" mass="19882">MGRHVLTFISGGARSGKSDWAEQFVLTQKEHPVYLATARVTDAEMESRITKHREDRNSRFQLTEEPVNLLDVLPEQGAVLLDCLTIWTANLLYQEHYSEQQVADALEAFLDEARRRELLLTIVSNDVNEAVLPDSVEVHRYVKVLEAGHRLLAKRADNVYQLQAGIPVCWKGKSL</sequence>
<protein>
    <recommendedName>
        <fullName evidence="16">Adenosylcobinamide kinase</fullName>
        <ecNumber evidence="8">2.7.1.156</ecNumber>
        <ecNumber evidence="9">2.7.7.62</ecNumber>
    </recommendedName>
    <alternativeName>
        <fullName evidence="17">Adenosylcobinamide-phosphate guanylyltransferase</fullName>
    </alternativeName>
</protein>
<feature type="binding site" evidence="19">
    <location>
        <begin position="36"/>
        <end position="38"/>
    </location>
    <ligand>
        <name>GTP</name>
        <dbReference type="ChEBI" id="CHEBI:37565"/>
    </ligand>
</feature>
<comment type="catalytic activity">
    <reaction evidence="1">
        <text>adenosylcob(III)inamide + ATP = adenosylcob(III)inamide phosphate + ADP + H(+)</text>
        <dbReference type="Rhea" id="RHEA:15769"/>
        <dbReference type="ChEBI" id="CHEBI:2480"/>
        <dbReference type="ChEBI" id="CHEBI:15378"/>
        <dbReference type="ChEBI" id="CHEBI:30616"/>
        <dbReference type="ChEBI" id="CHEBI:58502"/>
        <dbReference type="ChEBI" id="CHEBI:456216"/>
        <dbReference type="EC" id="2.7.1.156"/>
    </reaction>
</comment>
<dbReference type="InterPro" id="IPR003203">
    <property type="entry name" value="CobU/CobP"/>
</dbReference>
<gene>
    <name evidence="20" type="ORF">HCN83_16305</name>
</gene>
<evidence type="ECO:0000256" key="6">
    <source>
        <dbReference type="ARBA" id="ARBA00005159"/>
    </source>
</evidence>
<organism evidence="20 21">
    <name type="scientific">Alkalicoccus luteus</name>
    <dbReference type="NCBI Taxonomy" id="1237094"/>
    <lineage>
        <taxon>Bacteria</taxon>
        <taxon>Bacillati</taxon>
        <taxon>Bacillota</taxon>
        <taxon>Bacilli</taxon>
        <taxon>Bacillales</taxon>
        <taxon>Bacillaceae</taxon>
        <taxon>Alkalicoccus</taxon>
    </lineage>
</organism>
<evidence type="ECO:0000256" key="14">
    <source>
        <dbReference type="ARBA" id="ARBA00022840"/>
    </source>
</evidence>
<dbReference type="GO" id="GO:0005525">
    <property type="term" value="F:GTP binding"/>
    <property type="evidence" value="ECO:0007669"/>
    <property type="project" value="UniProtKB-KW"/>
</dbReference>
<dbReference type="GO" id="GO:0043752">
    <property type="term" value="F:adenosylcobinamide kinase activity"/>
    <property type="evidence" value="ECO:0007669"/>
    <property type="project" value="UniProtKB-EC"/>
</dbReference>
<evidence type="ECO:0000256" key="10">
    <source>
        <dbReference type="ARBA" id="ARBA00022573"/>
    </source>
</evidence>
<keyword evidence="21" id="KW-1185">Reference proteome</keyword>
<dbReference type="GO" id="GO:0005524">
    <property type="term" value="F:ATP binding"/>
    <property type="evidence" value="ECO:0007669"/>
    <property type="project" value="UniProtKB-KW"/>
</dbReference>
<accession>A0A969PU25</accession>
<evidence type="ECO:0000256" key="16">
    <source>
        <dbReference type="ARBA" id="ARBA00029570"/>
    </source>
</evidence>